<accession>A0A0F9D767</accession>
<dbReference type="AlphaFoldDB" id="A0A0F9D767"/>
<organism evidence="1">
    <name type="scientific">marine sediment metagenome</name>
    <dbReference type="NCBI Taxonomy" id="412755"/>
    <lineage>
        <taxon>unclassified sequences</taxon>
        <taxon>metagenomes</taxon>
        <taxon>ecological metagenomes</taxon>
    </lineage>
</organism>
<proteinExistence type="predicted"/>
<name>A0A0F9D767_9ZZZZ</name>
<dbReference type="EMBL" id="LAZR01043086">
    <property type="protein sequence ID" value="KKL07938.1"/>
    <property type="molecule type" value="Genomic_DNA"/>
</dbReference>
<comment type="caution">
    <text evidence="1">The sequence shown here is derived from an EMBL/GenBank/DDBJ whole genome shotgun (WGS) entry which is preliminary data.</text>
</comment>
<reference evidence="1" key="1">
    <citation type="journal article" date="2015" name="Nature">
        <title>Complex archaea that bridge the gap between prokaryotes and eukaryotes.</title>
        <authorList>
            <person name="Spang A."/>
            <person name="Saw J.H."/>
            <person name="Jorgensen S.L."/>
            <person name="Zaremba-Niedzwiedzka K."/>
            <person name="Martijn J."/>
            <person name="Lind A.E."/>
            <person name="van Eijk R."/>
            <person name="Schleper C."/>
            <person name="Guy L."/>
            <person name="Ettema T.J."/>
        </authorList>
    </citation>
    <scope>NUCLEOTIDE SEQUENCE</scope>
</reference>
<protein>
    <submittedName>
        <fullName evidence="1">Uncharacterized protein</fullName>
    </submittedName>
</protein>
<gene>
    <name evidence="1" type="ORF">LCGC14_2580960</name>
</gene>
<evidence type="ECO:0000313" key="1">
    <source>
        <dbReference type="EMBL" id="KKL07938.1"/>
    </source>
</evidence>
<sequence>MVSLVSYLRLFGVPLLRFPPQRSVGIGSLNFPIVDRLDARDWVLVYTLAYLHPLRYGRIFRGDPFLFHGISRLFAAHNAFQRQPVIQVLDSAPSAKLYRVQFEPGRMTRFERQHEQFLVRVGFGVVVVAQIHDGHFGRRFTQVAFYVHGRIFRIGVGRTSGVHAMNLRYGPLAHTLNLRKFLHGHSFEIFRRQPLGSQ</sequence>